<sequence>MKRTAIEAFNETIKIFEEQCQTQERFSKEYIDKFRREGNDKEIQRWAVTMATTCSTHTLEAGIMENYDKLKSRISEIVDSKRHLEVDLKKQAADNREIDKKMNSIKPDLIQLRKTRDQYLMWLTQKGVRQRKLNEWLDPDTPEDEYSTVEDEEDLPHHDERLWRLGNMNRLQAEGLLRGKRDGTFLVRDSSKPGCYACSVVVDGEVKHCVINKTGTGFGFAEPYNLYGSLKELVLHYQHTSLVQHNDSLNVTLAFPVFSPQRR</sequence>
<dbReference type="FunFam" id="3.30.505.10:FF:000006">
    <property type="entry name" value="Phosphatidylinositol 3-kinase regulatory subunit alpha"/>
    <property type="match status" value="1"/>
</dbReference>
<comment type="caution">
    <text evidence="4">The sequence shown here is derived from an EMBL/GenBank/DDBJ whole genome shotgun (WGS) entry which is preliminary data.</text>
</comment>
<reference evidence="4 5" key="1">
    <citation type="journal article" date="2018" name="G3 (Bethesda)">
        <title>A High-Quality Reference Genome for the Invasive Mosquitofish Gambusia affinis Using a Chicago Library.</title>
        <authorList>
            <person name="Hoffberg S.L."/>
            <person name="Troendle N.J."/>
            <person name="Glenn T.C."/>
            <person name="Mahmud O."/>
            <person name="Louha S."/>
            <person name="Chalopin D."/>
            <person name="Bennetzen J.L."/>
            <person name="Mauricio R."/>
        </authorList>
    </citation>
    <scope>NUCLEOTIDE SEQUENCE [LARGE SCALE GENOMIC DNA]</scope>
    <source>
        <strain evidence="4">NE01/NJP1002.9</strain>
        <tissue evidence="4">Muscle</tissue>
    </source>
</reference>
<dbReference type="EMBL" id="NHOQ01001472">
    <property type="protein sequence ID" value="PWA24210.1"/>
    <property type="molecule type" value="Genomic_DNA"/>
</dbReference>
<dbReference type="Proteomes" id="UP000250572">
    <property type="component" value="Unassembled WGS sequence"/>
</dbReference>
<dbReference type="InterPro" id="IPR036860">
    <property type="entry name" value="SH2_dom_sf"/>
</dbReference>
<evidence type="ECO:0000313" key="4">
    <source>
        <dbReference type="EMBL" id="PWA24210.1"/>
    </source>
</evidence>
<evidence type="ECO:0000256" key="1">
    <source>
        <dbReference type="ARBA" id="ARBA00009442"/>
    </source>
</evidence>
<dbReference type="AlphaFoldDB" id="A0A315VMB3"/>
<evidence type="ECO:0000313" key="5">
    <source>
        <dbReference type="Proteomes" id="UP000250572"/>
    </source>
</evidence>
<dbReference type="Pfam" id="PF16454">
    <property type="entry name" value="PI3K_P85_iSH2"/>
    <property type="match status" value="1"/>
</dbReference>
<dbReference type="PROSITE" id="PS50001">
    <property type="entry name" value="SH2"/>
    <property type="match status" value="1"/>
</dbReference>
<evidence type="ECO:0000259" key="3">
    <source>
        <dbReference type="PROSITE" id="PS50001"/>
    </source>
</evidence>
<proteinExistence type="inferred from homology"/>
<keyword evidence="2" id="KW-0727">SH2 domain</keyword>
<dbReference type="PRINTS" id="PR00678">
    <property type="entry name" value="PI3KINASEP85"/>
</dbReference>
<accession>A0A315VMB3</accession>
<protein>
    <recommendedName>
        <fullName evidence="3">SH2 domain-containing protein</fullName>
    </recommendedName>
</protein>
<dbReference type="PANTHER" id="PTHR45818">
    <property type="entry name" value="PROTEIN VAV"/>
    <property type="match status" value="1"/>
</dbReference>
<gene>
    <name evidence="4" type="ORF">CCH79_00016205</name>
</gene>
<dbReference type="CDD" id="cd09930">
    <property type="entry name" value="SH2_cSH2_p85_like"/>
    <property type="match status" value="1"/>
</dbReference>
<dbReference type="InterPro" id="IPR035020">
    <property type="entry name" value="PI3kinase_P85_cSH2"/>
</dbReference>
<dbReference type="SMART" id="SM00252">
    <property type="entry name" value="SH2"/>
    <property type="match status" value="1"/>
</dbReference>
<dbReference type="GO" id="GO:0005085">
    <property type="term" value="F:guanyl-nucleotide exchange factor activity"/>
    <property type="evidence" value="ECO:0007669"/>
    <property type="project" value="TreeGrafter"/>
</dbReference>
<organism evidence="4 5">
    <name type="scientific">Gambusia affinis</name>
    <name type="common">Western mosquitofish</name>
    <name type="synonym">Heterandria affinis</name>
    <dbReference type="NCBI Taxonomy" id="33528"/>
    <lineage>
        <taxon>Eukaryota</taxon>
        <taxon>Metazoa</taxon>
        <taxon>Chordata</taxon>
        <taxon>Craniata</taxon>
        <taxon>Vertebrata</taxon>
        <taxon>Euteleostomi</taxon>
        <taxon>Actinopterygii</taxon>
        <taxon>Neopterygii</taxon>
        <taxon>Teleostei</taxon>
        <taxon>Neoteleostei</taxon>
        <taxon>Acanthomorphata</taxon>
        <taxon>Ovalentaria</taxon>
        <taxon>Atherinomorphae</taxon>
        <taxon>Cyprinodontiformes</taxon>
        <taxon>Poeciliidae</taxon>
        <taxon>Poeciliinae</taxon>
        <taxon>Gambusia</taxon>
    </lineage>
</organism>
<dbReference type="PANTHER" id="PTHR45818:SF3">
    <property type="entry name" value="PROTEIN VAV"/>
    <property type="match status" value="1"/>
</dbReference>
<dbReference type="Pfam" id="PF00017">
    <property type="entry name" value="SH2"/>
    <property type="match status" value="1"/>
</dbReference>
<keyword evidence="5" id="KW-1185">Reference proteome</keyword>
<dbReference type="InterPro" id="IPR032498">
    <property type="entry name" value="PI3K_P85_iSH2"/>
</dbReference>
<dbReference type="GO" id="GO:0016477">
    <property type="term" value="P:cell migration"/>
    <property type="evidence" value="ECO:0007669"/>
    <property type="project" value="TreeGrafter"/>
</dbReference>
<name>A0A315VMB3_GAMAF</name>
<feature type="domain" description="SH2" evidence="3">
    <location>
        <begin position="163"/>
        <end position="257"/>
    </location>
</feature>
<evidence type="ECO:0000256" key="2">
    <source>
        <dbReference type="PROSITE-ProRule" id="PRU00191"/>
    </source>
</evidence>
<dbReference type="InterPro" id="IPR000980">
    <property type="entry name" value="SH2"/>
</dbReference>
<dbReference type="Gene3D" id="3.30.505.10">
    <property type="entry name" value="SH2 domain"/>
    <property type="match status" value="1"/>
</dbReference>
<comment type="similarity">
    <text evidence="1">Belongs to the PI3K p85 subunit family.</text>
</comment>
<dbReference type="Gene3D" id="1.10.287.1490">
    <property type="match status" value="1"/>
</dbReference>
<dbReference type="PRINTS" id="PR00401">
    <property type="entry name" value="SH2DOMAIN"/>
</dbReference>
<dbReference type="GO" id="GO:0005737">
    <property type="term" value="C:cytoplasm"/>
    <property type="evidence" value="ECO:0007669"/>
    <property type="project" value="TreeGrafter"/>
</dbReference>
<dbReference type="SUPFAM" id="SSF55550">
    <property type="entry name" value="SH2 domain"/>
    <property type="match status" value="1"/>
</dbReference>